<name>A0A8J8WMX6_CHIOP</name>
<keyword evidence="4" id="KW-1185">Reference proteome</keyword>
<evidence type="ECO:0000313" key="4">
    <source>
        <dbReference type="Proteomes" id="UP000770661"/>
    </source>
</evidence>
<feature type="domain" description="Endonuclease/exonuclease/phosphatase" evidence="2">
    <location>
        <begin position="69"/>
        <end position="303"/>
    </location>
</feature>
<protein>
    <submittedName>
        <fullName evidence="3">Craniofacial development protein 2</fullName>
    </submittedName>
</protein>
<gene>
    <name evidence="3" type="primary">CFDP2_17</name>
    <name evidence="3" type="ORF">GWK47_026201</name>
</gene>
<comment type="caution">
    <text evidence="3">The sequence shown here is derived from an EMBL/GenBank/DDBJ whole genome shotgun (WGS) entry which is preliminary data.</text>
</comment>
<dbReference type="AlphaFoldDB" id="A0A8J8WMX6"/>
<evidence type="ECO:0000259" key="2">
    <source>
        <dbReference type="Pfam" id="PF03372"/>
    </source>
</evidence>
<dbReference type="Pfam" id="PF03372">
    <property type="entry name" value="Exo_endo_phos"/>
    <property type="match status" value="1"/>
</dbReference>
<dbReference type="CDD" id="cd09076">
    <property type="entry name" value="L1-EN"/>
    <property type="match status" value="1"/>
</dbReference>
<reference evidence="3" key="1">
    <citation type="submission" date="2020-07" db="EMBL/GenBank/DDBJ databases">
        <title>The High-quality genome of the commercially important snow crab, Chionoecetes opilio.</title>
        <authorList>
            <person name="Jeong J.-H."/>
            <person name="Ryu S."/>
        </authorList>
    </citation>
    <scope>NUCLEOTIDE SEQUENCE</scope>
    <source>
        <strain evidence="3">MADBK_172401_WGS</strain>
        <tissue evidence="3">Digestive gland</tissue>
    </source>
</reference>
<accession>A0A8J8WMX6</accession>
<dbReference type="PANTHER" id="PTHR23227:SF85">
    <property type="entry name" value="CRANIOFACIAL DEVELOPMENT PROTEIN 2"/>
    <property type="match status" value="1"/>
</dbReference>
<sequence>MQTPPMLTQGRGLPMTSAGQSPRESRTLNQVVGPPSPTFSYGGGRGGAEAAPARRITPGINLRRVLRVGSWNVLSLSDDHRLPLLSGELSRLRVDIVGLSETRRPGSGETSSGGYTYYWSGMSNGHRVRGVAIGISSKLQPSVIEVTPVDERIMRVRMKHTLGFMSLVAVYAPTEMRKTEEKEMFYAKLDSVLDQCLPRDTLIVLGDFNATNGTVRDGYELCVGPHGSGTRNTNSSLLLNFARSRRLRTAGSWYQRPELHRWTWYSNAGGVAKEIDHILVSTRWRILQNCRVYRSAEFFGTDHRLVVDTLELHVKSRRISRGNHTVLHLEKLKDLTCAHEYAVAVSNRFDVLGALGDPVELWDTFKRETLQAAKECIGERPRSRRGFVSTETLEQIEESRAARLAGNRDQHRALSRRTRTLLRRDKERYVRSLAEDVEGHLNANDLRPAYRALKKLRSKSPSRASAIRTADGRLVSDMDGQMARWAEYFGQLFTVDPPTEQLHTTGSEAGVRPCPITFHACMDWVLDKVVDQSDCGASVGNTKITDLVFADDAVIFAESLEVLVMALEALHEEAKPWDLRSPGSRPRSSNPPFFKLHVVRLLNHEKVNAVKSRLLFEVTEQAVLDISEGSNPDEDEEEDFFKKLKDLTYALEYAVAVSNRFDVLGALEDPVELWDTFKRETLQPVNECIG</sequence>
<dbReference type="Proteomes" id="UP000770661">
    <property type="component" value="Unassembled WGS sequence"/>
</dbReference>
<proteinExistence type="predicted"/>
<feature type="region of interest" description="Disordered" evidence="1">
    <location>
        <begin position="1"/>
        <end position="50"/>
    </location>
</feature>
<dbReference type="InterPro" id="IPR027124">
    <property type="entry name" value="Swc5/CFDP1/2"/>
</dbReference>
<feature type="compositionally biased region" description="Polar residues" evidence="1">
    <location>
        <begin position="17"/>
        <end position="30"/>
    </location>
</feature>
<dbReference type="PANTHER" id="PTHR23227">
    <property type="entry name" value="BUCENTAUR RELATED"/>
    <property type="match status" value="1"/>
</dbReference>
<dbReference type="InterPro" id="IPR005135">
    <property type="entry name" value="Endo/exonuclease/phosphatase"/>
</dbReference>
<dbReference type="Gene3D" id="3.60.10.10">
    <property type="entry name" value="Endonuclease/exonuclease/phosphatase"/>
    <property type="match status" value="1"/>
</dbReference>
<dbReference type="SUPFAM" id="SSF56219">
    <property type="entry name" value="DNase I-like"/>
    <property type="match status" value="1"/>
</dbReference>
<organism evidence="3 4">
    <name type="scientific">Chionoecetes opilio</name>
    <name type="common">Atlantic snow crab</name>
    <name type="synonym">Cancer opilio</name>
    <dbReference type="NCBI Taxonomy" id="41210"/>
    <lineage>
        <taxon>Eukaryota</taxon>
        <taxon>Metazoa</taxon>
        <taxon>Ecdysozoa</taxon>
        <taxon>Arthropoda</taxon>
        <taxon>Crustacea</taxon>
        <taxon>Multicrustacea</taxon>
        <taxon>Malacostraca</taxon>
        <taxon>Eumalacostraca</taxon>
        <taxon>Eucarida</taxon>
        <taxon>Decapoda</taxon>
        <taxon>Pleocyemata</taxon>
        <taxon>Brachyura</taxon>
        <taxon>Eubrachyura</taxon>
        <taxon>Majoidea</taxon>
        <taxon>Majidae</taxon>
        <taxon>Chionoecetes</taxon>
    </lineage>
</organism>
<dbReference type="GO" id="GO:0003824">
    <property type="term" value="F:catalytic activity"/>
    <property type="evidence" value="ECO:0007669"/>
    <property type="project" value="InterPro"/>
</dbReference>
<dbReference type="EMBL" id="JACEEZ010025749">
    <property type="protein sequence ID" value="KAG0697859.1"/>
    <property type="molecule type" value="Genomic_DNA"/>
</dbReference>
<dbReference type="InterPro" id="IPR036691">
    <property type="entry name" value="Endo/exonu/phosph_ase_sf"/>
</dbReference>
<evidence type="ECO:0000256" key="1">
    <source>
        <dbReference type="SAM" id="MobiDB-lite"/>
    </source>
</evidence>
<evidence type="ECO:0000313" key="3">
    <source>
        <dbReference type="EMBL" id="KAG0697859.1"/>
    </source>
</evidence>
<dbReference type="OrthoDB" id="1294958at2759"/>